<dbReference type="InterPro" id="IPR036322">
    <property type="entry name" value="WD40_repeat_dom_sf"/>
</dbReference>
<evidence type="ECO:0000256" key="2">
    <source>
        <dbReference type="ARBA" id="ARBA00023136"/>
    </source>
</evidence>
<name>A0A1X7VCT3_AMPQE</name>
<feature type="region of interest" description="Disordered" evidence="4">
    <location>
        <begin position="1252"/>
        <end position="1271"/>
    </location>
</feature>
<dbReference type="FunCoup" id="A0A1X7VCT3">
    <property type="interactions" value="1047"/>
</dbReference>
<dbReference type="InterPro" id="IPR015943">
    <property type="entry name" value="WD40/YVTN_repeat-like_dom_sf"/>
</dbReference>
<dbReference type="Proteomes" id="UP000007879">
    <property type="component" value="Unassembled WGS sequence"/>
</dbReference>
<feature type="region of interest" description="Disordered" evidence="4">
    <location>
        <begin position="992"/>
        <end position="1018"/>
    </location>
</feature>
<dbReference type="InterPro" id="IPR040096">
    <property type="entry name" value="Ric1"/>
</dbReference>
<dbReference type="eggNOG" id="KOG4091">
    <property type="taxonomic scope" value="Eukaryota"/>
</dbReference>
<dbReference type="OrthoDB" id="67540at2759"/>
<evidence type="ECO:0000256" key="4">
    <source>
        <dbReference type="SAM" id="MobiDB-lite"/>
    </source>
</evidence>
<dbReference type="SUPFAM" id="SSF50978">
    <property type="entry name" value="WD40 repeat-like"/>
    <property type="match status" value="2"/>
</dbReference>
<sequence>MYYPVGWPLVLDGRGGTGGAPLQLLTARNRTKNLIFELREHSIAVWHSRLHILLSSYKLSPGNIKRHGVNSCAVLKPDGSCLAISTSNGLLYFLHIIYNPNSSGGRYAYKEHGLSRNNPSFDLPSEGPPLEQVSLNLIHEVMVSGLTSVMCSFVGQLMVCSDLGIIHRVSWSGVFDANLSIYLSSLPFSNDLYPESRAQPLGELQSVVDISCSNELHGFAIVLSNGKTAFVTGKSAKFEPKSLQGVWLKETTDATCVAINPRYNLIVCGRANGLIDTYTLDDASGAWNKLNTLQLSKLHFADSDQYQLGAVQCLQWSPIDYSVLAVAWKNGGLSMWSVFGSLLFHSLGNQPGTPTPLFRSQSTLLQSLVWSIDTYQLWLLPRGEQLFDQYKAHLVHSTPAAEGGEDSTDTTSDNKVLIAGSHLVVINFVKSAFINNPVITNHQQLFLHSSDRLYLSPPLSPPPSNLRAGYYSNGSNELTKMEGVPLWKIIQVPPSYLLLNWPLQYAAISPKGDYVAVAGKAGLAVYLIQKRKWKLFGSELQEQSMVCRGGLCWFDDVIVFPCRVNGTDDEVRFFSVHRNLDTSTCLHILRLVSSPVRLNVLGPHLLIATRDLSLTLYNMSISYDTDKLVPSLSIVKLHVMSFVSFVTRPWVLGLVSIVPSTIRAEPVAGGDDMNRLNSVLLNISGRVVMIQREKPTTDTESMDDEIQWSFSNPVSLAPSVEAIWTPPIDQTHMTSPNHMMESLWVACGAQGIKVWLPLYPRGETHPTFLSKRIMLTLPSSSSFPQTILFSEAIIVGVSHEPLHADHSLTTPLYFPPTNVRRITRLFLNHILRQLLKRNLGSHALQIARTHAHLSYFAHILELMLHEILEEEAPGSIPIPDALLPRVIEFIKEFPHFFETVGSCARKTEVALWNYLFAAVGNPKDLFEVCLVDSRLKTAASYLIIIQNLEPPAVSRHLATRLLDASLDNNQWELAKDLVRFLKRIGPGDLSPLSPVSSLPTPSTPYGAKPLKPSGPSSLGANALSSPVSNLPDLDQSVVMVTRDHLSSGNPSGVVSISGDYCDSSGKIIKRPHFALDVDTKEDFFIELILCRHARKLLTTASLSDLGLFAAHLEFDIPQWMAKERHRAACIDSYVQVLCDLHKQFHWPFPPSSTLTTPSSIATPSGLGSNTRYYPVVSDPKQIRVTPDREDNPDSSLESSSRLGLKRSNRPPDLNIPGTNGKVEVVAVNEEGKGEAEMEQQLIQEVIFQSSTPSKVSGGTGSSENFIKPTSSDKVCDSESIVETVDDDPSLWEEDVSLTTVWTTSTRTVQSEREIRYFVDASIQSYCIEWAAVLGILLQDSTVFIHMQQLLEDEERIEGVVFPSGIDSRIMTGVSSLSEWAASNCPGYLPFLSLITPILCQWQQSLVDHMKKTPGEAQLQAGTGVGSDPLDLLVNHESTGGSAGVEGGGEPTSPSETNKKILKQNNSNKTDTPSQETAHQQQKQDETGGCVIN</sequence>
<accession>A0A1X7VCT3</accession>
<dbReference type="Gene3D" id="2.130.10.10">
    <property type="entry name" value="YVTN repeat-like/Quinoprotein amine dehydrogenase"/>
    <property type="match status" value="1"/>
</dbReference>
<dbReference type="KEGG" id="aqu:100634054"/>
<dbReference type="STRING" id="400682.A0A1X7VCT3"/>
<dbReference type="PANTHER" id="PTHR22746:SF10">
    <property type="entry name" value="GUANINE NUCLEOTIDE EXCHANGE FACTOR SUBUNIT RIC1"/>
    <property type="match status" value="1"/>
</dbReference>
<dbReference type="GO" id="GO:0042147">
    <property type="term" value="P:retrograde transport, endosome to Golgi"/>
    <property type="evidence" value="ECO:0007669"/>
    <property type="project" value="TreeGrafter"/>
</dbReference>
<protein>
    <recommendedName>
        <fullName evidence="3">Protein RIC1 homolog</fullName>
    </recommendedName>
</protein>
<evidence type="ECO:0000313" key="7">
    <source>
        <dbReference type="Proteomes" id="UP000007879"/>
    </source>
</evidence>
<feature type="compositionally biased region" description="Low complexity" evidence="4">
    <location>
        <begin position="992"/>
        <end position="1004"/>
    </location>
</feature>
<dbReference type="Pfam" id="PF07064">
    <property type="entry name" value="RIC1"/>
    <property type="match status" value="1"/>
</dbReference>
<dbReference type="GO" id="GO:0034066">
    <property type="term" value="C:Ric1-Rgp1 guanyl-nucleotide exchange factor complex"/>
    <property type="evidence" value="ECO:0007669"/>
    <property type="project" value="InterPro"/>
</dbReference>
<reference evidence="6" key="2">
    <citation type="submission" date="2017-05" db="UniProtKB">
        <authorList>
            <consortium name="EnsemblMetazoa"/>
        </authorList>
    </citation>
    <scope>IDENTIFICATION</scope>
</reference>
<comment type="subcellular location">
    <subcellularLocation>
        <location evidence="1">Membrane</location>
    </subcellularLocation>
</comment>
<evidence type="ECO:0000259" key="5">
    <source>
        <dbReference type="Pfam" id="PF07064"/>
    </source>
</evidence>
<evidence type="ECO:0000313" key="6">
    <source>
        <dbReference type="EnsemblMetazoa" id="Aqu2.1.37554_001"/>
    </source>
</evidence>
<feature type="compositionally biased region" description="Polar residues" evidence="4">
    <location>
        <begin position="1462"/>
        <end position="1480"/>
    </location>
</feature>
<feature type="domain" description="RIC1 C-terminal alpha solenoid region" evidence="5">
    <location>
        <begin position="828"/>
        <end position="985"/>
    </location>
</feature>
<evidence type="ECO:0000256" key="3">
    <source>
        <dbReference type="ARBA" id="ARBA00029879"/>
    </source>
</evidence>
<feature type="region of interest" description="Disordered" evidence="4">
    <location>
        <begin position="1177"/>
        <end position="1220"/>
    </location>
</feature>
<evidence type="ECO:0000256" key="1">
    <source>
        <dbReference type="ARBA" id="ARBA00004370"/>
    </source>
</evidence>
<dbReference type="Pfam" id="PF25440">
    <property type="entry name" value="Beta-prop_RIC1_2nd"/>
    <property type="match status" value="1"/>
</dbReference>
<dbReference type="EnsemblMetazoa" id="Aqu2.1.37554_001">
    <property type="protein sequence ID" value="Aqu2.1.37554_001"/>
    <property type="gene ID" value="Aqu2.1.37554"/>
</dbReference>
<keyword evidence="2" id="KW-0472">Membrane</keyword>
<dbReference type="GO" id="GO:0000139">
    <property type="term" value="C:Golgi membrane"/>
    <property type="evidence" value="ECO:0007669"/>
    <property type="project" value="TreeGrafter"/>
</dbReference>
<dbReference type="eggNOG" id="KOG2006">
    <property type="taxonomic scope" value="Eukaryota"/>
</dbReference>
<dbReference type="InParanoid" id="A0A1X7VCT3"/>
<feature type="compositionally biased region" description="Gly residues" evidence="4">
    <location>
        <begin position="1440"/>
        <end position="1449"/>
    </location>
</feature>
<dbReference type="GO" id="GO:0005829">
    <property type="term" value="C:cytosol"/>
    <property type="evidence" value="ECO:0007669"/>
    <property type="project" value="TreeGrafter"/>
</dbReference>
<gene>
    <name evidence="6" type="primary">100634054</name>
</gene>
<reference evidence="7" key="1">
    <citation type="journal article" date="2010" name="Nature">
        <title>The Amphimedon queenslandica genome and the evolution of animal complexity.</title>
        <authorList>
            <person name="Srivastava M."/>
            <person name="Simakov O."/>
            <person name="Chapman J."/>
            <person name="Fahey B."/>
            <person name="Gauthier M.E."/>
            <person name="Mitros T."/>
            <person name="Richards G.S."/>
            <person name="Conaco C."/>
            <person name="Dacre M."/>
            <person name="Hellsten U."/>
            <person name="Larroux C."/>
            <person name="Putnam N.H."/>
            <person name="Stanke M."/>
            <person name="Adamska M."/>
            <person name="Darling A."/>
            <person name="Degnan S.M."/>
            <person name="Oakley T.H."/>
            <person name="Plachetzki D.C."/>
            <person name="Zhai Y."/>
            <person name="Adamski M."/>
            <person name="Calcino A."/>
            <person name="Cummins S.F."/>
            <person name="Goodstein D.M."/>
            <person name="Harris C."/>
            <person name="Jackson D.J."/>
            <person name="Leys S.P."/>
            <person name="Shu S."/>
            <person name="Woodcroft B.J."/>
            <person name="Vervoort M."/>
            <person name="Kosik K.S."/>
            <person name="Manning G."/>
            <person name="Degnan B.M."/>
            <person name="Rokhsar D.S."/>
        </authorList>
    </citation>
    <scope>NUCLEOTIDE SEQUENCE [LARGE SCALE GENOMIC DNA]</scope>
</reference>
<keyword evidence="7" id="KW-1185">Reference proteome</keyword>
<proteinExistence type="predicted"/>
<feature type="region of interest" description="Disordered" evidence="4">
    <location>
        <begin position="1417"/>
        <end position="1492"/>
    </location>
</feature>
<dbReference type="EnsemblMetazoa" id="XM_019994110.1">
    <property type="protein sequence ID" value="XP_019849669.1"/>
    <property type="gene ID" value="LOC100634054"/>
</dbReference>
<dbReference type="PANTHER" id="PTHR22746">
    <property type="entry name" value="RAB6A-GEF COMPLEX PARTNER PROTEIN 1"/>
    <property type="match status" value="1"/>
</dbReference>
<dbReference type="GO" id="GO:0006886">
    <property type="term" value="P:intracellular protein transport"/>
    <property type="evidence" value="ECO:0007669"/>
    <property type="project" value="InterPro"/>
</dbReference>
<dbReference type="InterPro" id="IPR009771">
    <property type="entry name" value="RIC1_C"/>
</dbReference>
<organism evidence="6">
    <name type="scientific">Amphimedon queenslandica</name>
    <name type="common">Sponge</name>
    <dbReference type="NCBI Taxonomy" id="400682"/>
    <lineage>
        <taxon>Eukaryota</taxon>
        <taxon>Metazoa</taxon>
        <taxon>Porifera</taxon>
        <taxon>Demospongiae</taxon>
        <taxon>Heteroscleromorpha</taxon>
        <taxon>Haplosclerida</taxon>
        <taxon>Niphatidae</taxon>
        <taxon>Amphimedon</taxon>
    </lineage>
</organism>